<feature type="region of interest" description="Disordered" evidence="1">
    <location>
        <begin position="1"/>
        <end position="25"/>
    </location>
</feature>
<proteinExistence type="predicted"/>
<dbReference type="Pfam" id="PF00905">
    <property type="entry name" value="Transpeptidase"/>
    <property type="match status" value="1"/>
</dbReference>
<dbReference type="InterPro" id="IPR012338">
    <property type="entry name" value="Beta-lactam/transpept-like"/>
</dbReference>
<dbReference type="PATRIC" id="fig|1235802.3.peg.719"/>
<dbReference type="InterPro" id="IPR054120">
    <property type="entry name" value="PBPA_dimer"/>
</dbReference>
<reference evidence="5 6" key="1">
    <citation type="journal article" date="2014" name="Genome Announc.">
        <title>Draft genome sequences of the altered schaedler flora, a defined bacterial community from gnotobiotic mice.</title>
        <authorList>
            <person name="Wannemuehler M.J."/>
            <person name="Overstreet A.M."/>
            <person name="Ward D.V."/>
            <person name="Phillips G.J."/>
        </authorList>
    </citation>
    <scope>NUCLEOTIDE SEQUENCE [LARGE SCALE GENOMIC DNA]</scope>
    <source>
        <strain evidence="5 6">ASF492</strain>
    </source>
</reference>
<dbReference type="GO" id="GO:0071555">
    <property type="term" value="P:cell wall organization"/>
    <property type="evidence" value="ECO:0007669"/>
    <property type="project" value="TreeGrafter"/>
</dbReference>
<dbReference type="InterPro" id="IPR036138">
    <property type="entry name" value="PBP_dimer_sf"/>
</dbReference>
<evidence type="ECO:0000259" key="3">
    <source>
        <dbReference type="Pfam" id="PF00905"/>
    </source>
</evidence>
<dbReference type="InterPro" id="IPR001460">
    <property type="entry name" value="PCN-bd_Tpept"/>
</dbReference>
<evidence type="ECO:0000256" key="1">
    <source>
        <dbReference type="SAM" id="MobiDB-lite"/>
    </source>
</evidence>
<dbReference type="OrthoDB" id="9804124at2"/>
<dbReference type="GO" id="GO:0071972">
    <property type="term" value="F:peptidoglycan L,D-transpeptidase activity"/>
    <property type="evidence" value="ECO:0007669"/>
    <property type="project" value="TreeGrafter"/>
</dbReference>
<dbReference type="GO" id="GO:0005886">
    <property type="term" value="C:plasma membrane"/>
    <property type="evidence" value="ECO:0007669"/>
    <property type="project" value="TreeGrafter"/>
</dbReference>
<dbReference type="Gene3D" id="3.40.710.10">
    <property type="entry name" value="DD-peptidase/beta-lactamase superfamily"/>
    <property type="match status" value="1"/>
</dbReference>
<dbReference type="SUPFAM" id="SSF56519">
    <property type="entry name" value="Penicillin binding protein dimerisation domain"/>
    <property type="match status" value="1"/>
</dbReference>
<dbReference type="SUPFAM" id="SSF56601">
    <property type="entry name" value="beta-lactamase/transpeptidase-like"/>
    <property type="match status" value="1"/>
</dbReference>
<keyword evidence="2" id="KW-0812">Transmembrane</keyword>
<evidence type="ECO:0000313" key="5">
    <source>
        <dbReference type="EMBL" id="EMZ36310.1"/>
    </source>
</evidence>
<feature type="domain" description="Penicillin-binding protein transpeptidase" evidence="3">
    <location>
        <begin position="199"/>
        <end position="507"/>
    </location>
</feature>
<dbReference type="Proteomes" id="UP000012589">
    <property type="component" value="Unassembled WGS sequence"/>
</dbReference>
<keyword evidence="6" id="KW-1185">Reference proteome</keyword>
<gene>
    <name evidence="5" type="ORF">C823_00677</name>
</gene>
<name>N2BD94_9FIRM</name>
<sequence>MKKDAVKRNGRKADLEEAEERQRKKEVEKLLRQNQRKKQNEVIKNSVRNREFAVVTYLFLGIFLGMIAYFAYFQVEKSEAFINSPYNARQDAFADRIRRGDIVSAQGDVLATTKTASDGTESRSYPYGRMFAHVVGFATNGKSGIESLDNFQLLRSHAFFTEKIWNELQGKKNIGDTVVTTLDVDVQKAAYDALGSNRGAVIAMQPSTGKILAMVSGPDFDPNTIASDWDSITTESEHSSVLLNRVTQGLYPPGSTFKIFTLLEYMKENKNYKSYGYQCSGNLSEDGNVIHCFGNAVHGQEDLQTAFAHSCNTSFSDIGLSLNLNKFHATNEKLLFNQELPCDLPYKKSSYTLTEDASVWDIVQTSIGQGKTLVTPYHMALVMSAINNGGVLMKPYLIDKVTNYEGTEVSANAPQAYAQLLTAKKAKTLRQYLREVVTRGTATALNGQSYTAAGKTGSAEFTSAKDSHAWFVGYASKDGSKDLVVSVVIEGAGTGGAYAVPVAKAVFDAYFS</sequence>
<dbReference type="PANTHER" id="PTHR30627">
    <property type="entry name" value="PEPTIDOGLYCAN D,D-TRANSPEPTIDASE"/>
    <property type="match status" value="1"/>
</dbReference>
<organism evidence="5 6">
    <name type="scientific">Eubacterium plexicaudatum ASF492</name>
    <dbReference type="NCBI Taxonomy" id="1235802"/>
    <lineage>
        <taxon>Bacteria</taxon>
        <taxon>Bacillati</taxon>
        <taxon>Bacillota</taxon>
        <taxon>Clostridia</taxon>
        <taxon>Eubacteriales</taxon>
        <taxon>Eubacteriaceae</taxon>
        <taxon>Eubacterium</taxon>
    </lineage>
</organism>
<evidence type="ECO:0000313" key="6">
    <source>
        <dbReference type="Proteomes" id="UP000012589"/>
    </source>
</evidence>
<feature type="transmembrane region" description="Helical" evidence="2">
    <location>
        <begin position="52"/>
        <end position="72"/>
    </location>
</feature>
<dbReference type="HOGENOM" id="CLU_009289_1_0_9"/>
<dbReference type="PANTHER" id="PTHR30627:SF24">
    <property type="entry name" value="PENICILLIN-BINDING PROTEIN 4B"/>
    <property type="match status" value="1"/>
</dbReference>
<evidence type="ECO:0000256" key="2">
    <source>
        <dbReference type="SAM" id="Phobius"/>
    </source>
</evidence>
<feature type="domain" description="Penicillin binding protein A dimerisation" evidence="4">
    <location>
        <begin position="99"/>
        <end position="178"/>
    </location>
</feature>
<dbReference type="EMBL" id="AQFT01000023">
    <property type="protein sequence ID" value="EMZ36310.1"/>
    <property type="molecule type" value="Genomic_DNA"/>
</dbReference>
<dbReference type="GO" id="GO:0008658">
    <property type="term" value="F:penicillin binding"/>
    <property type="evidence" value="ECO:0007669"/>
    <property type="project" value="InterPro"/>
</dbReference>
<protein>
    <submittedName>
        <fullName evidence="5">Uncharacterized protein</fullName>
    </submittedName>
</protein>
<dbReference type="eggNOG" id="COG0768">
    <property type="taxonomic scope" value="Bacteria"/>
</dbReference>
<dbReference type="STRING" id="1235802.C823_00677"/>
<keyword evidence="2" id="KW-1133">Transmembrane helix</keyword>
<comment type="caution">
    <text evidence="5">The sequence shown here is derived from an EMBL/GenBank/DDBJ whole genome shotgun (WGS) entry which is preliminary data.</text>
</comment>
<dbReference type="Pfam" id="PF21922">
    <property type="entry name" value="PBP_dimer_2"/>
    <property type="match status" value="1"/>
</dbReference>
<dbReference type="AlphaFoldDB" id="N2BD94"/>
<dbReference type="InterPro" id="IPR050515">
    <property type="entry name" value="Beta-lactam/transpept"/>
</dbReference>
<dbReference type="Gene3D" id="3.90.1310.10">
    <property type="entry name" value="Penicillin-binding protein 2a (Domain 2)"/>
    <property type="match status" value="1"/>
</dbReference>
<keyword evidence="2" id="KW-0472">Membrane</keyword>
<evidence type="ECO:0000259" key="4">
    <source>
        <dbReference type="Pfam" id="PF21922"/>
    </source>
</evidence>
<accession>N2BD94</accession>